<dbReference type="SUPFAM" id="SSF53474">
    <property type="entry name" value="alpha/beta-Hydrolases"/>
    <property type="match status" value="1"/>
</dbReference>
<dbReference type="GO" id="GO:0003824">
    <property type="term" value="F:catalytic activity"/>
    <property type="evidence" value="ECO:0007669"/>
    <property type="project" value="UniProtKB-ARBA"/>
</dbReference>
<dbReference type="PANTHER" id="PTHR43798">
    <property type="entry name" value="MONOACYLGLYCEROL LIPASE"/>
    <property type="match status" value="1"/>
</dbReference>
<proteinExistence type="predicted"/>
<comment type="caution">
    <text evidence="2">The sequence shown here is derived from an EMBL/GenBank/DDBJ whole genome shotgun (WGS) entry which is preliminary data.</text>
</comment>
<dbReference type="Pfam" id="PF00561">
    <property type="entry name" value="Abhydrolase_1"/>
    <property type="match status" value="1"/>
</dbReference>
<dbReference type="InterPro" id="IPR029058">
    <property type="entry name" value="AB_hydrolase_fold"/>
</dbReference>
<evidence type="ECO:0000313" key="2">
    <source>
        <dbReference type="EMBL" id="TDO33217.1"/>
    </source>
</evidence>
<keyword evidence="3" id="KW-1185">Reference proteome</keyword>
<evidence type="ECO:0000313" key="3">
    <source>
        <dbReference type="Proteomes" id="UP000295388"/>
    </source>
</evidence>
<feature type="domain" description="AB hydrolase-1" evidence="1">
    <location>
        <begin position="25"/>
        <end position="267"/>
    </location>
</feature>
<dbReference type="GO" id="GO:0016020">
    <property type="term" value="C:membrane"/>
    <property type="evidence" value="ECO:0007669"/>
    <property type="project" value="TreeGrafter"/>
</dbReference>
<organism evidence="2 3">
    <name type="scientific">Kribbella caucasensis</name>
    <dbReference type="NCBI Taxonomy" id="2512215"/>
    <lineage>
        <taxon>Bacteria</taxon>
        <taxon>Bacillati</taxon>
        <taxon>Actinomycetota</taxon>
        <taxon>Actinomycetes</taxon>
        <taxon>Propionibacteriales</taxon>
        <taxon>Kribbellaceae</taxon>
        <taxon>Kribbella</taxon>
    </lineage>
</organism>
<reference evidence="2 3" key="1">
    <citation type="submission" date="2019-03" db="EMBL/GenBank/DDBJ databases">
        <title>Genomic Encyclopedia of Type Strains, Phase III (KMG-III): the genomes of soil and plant-associated and newly described type strains.</title>
        <authorList>
            <person name="Whitman W."/>
        </authorList>
    </citation>
    <scope>NUCLEOTIDE SEQUENCE [LARGE SCALE GENOMIC DNA]</scope>
    <source>
        <strain evidence="2 3">VKM Ac-2527</strain>
    </source>
</reference>
<dbReference type="PANTHER" id="PTHR43798:SF33">
    <property type="entry name" value="HYDROLASE, PUTATIVE (AFU_ORTHOLOGUE AFUA_2G14860)-RELATED"/>
    <property type="match status" value="1"/>
</dbReference>
<dbReference type="Gene3D" id="3.40.50.1820">
    <property type="entry name" value="alpha/beta hydrolase"/>
    <property type="match status" value="1"/>
</dbReference>
<dbReference type="AlphaFoldDB" id="A0A4R6JCY3"/>
<evidence type="ECO:0000259" key="1">
    <source>
        <dbReference type="Pfam" id="PF00561"/>
    </source>
</evidence>
<protein>
    <submittedName>
        <fullName evidence="2">Pimeloyl-ACP methyl ester carboxylesterase</fullName>
    </submittedName>
</protein>
<sequence length="292" mass="31802">MERMTPRTVTLHGHELSYLDSGTGPVVLFIHGILGSHRNWAHLIDRIDDNHRVIVPDLFGHGESAKPVGDYSLGAHAATMRDLLDRLGIERVTLVGHSLGGGIAMEFYYLFPERVERLVLVASGGLGREVNPVLRSATLPGAEWLLPLIASGWVRARAETAGRVMSRAGWKPGSDIAAIWQGFTSLGDGESRRAFLATTRAVIDPGGQSVSAHDYLPDAVPIPTLVVWGSRDRMIPAWHAISAQQSIPACRVELFHGAGHFPHLDEPDRFAKLLRDFIATTRREKPPSASGA</sequence>
<name>A0A4R6JCY3_9ACTN</name>
<accession>A0A4R6JCY3</accession>
<dbReference type="PRINTS" id="PR00111">
    <property type="entry name" value="ABHYDROLASE"/>
</dbReference>
<dbReference type="InterPro" id="IPR000073">
    <property type="entry name" value="AB_hydrolase_1"/>
</dbReference>
<gene>
    <name evidence="2" type="ORF">EV643_13315</name>
</gene>
<dbReference type="InterPro" id="IPR050266">
    <property type="entry name" value="AB_hydrolase_sf"/>
</dbReference>
<dbReference type="RefSeq" id="WP_202869968.1">
    <property type="nucleotide sequence ID" value="NZ_SNWQ01000033.1"/>
</dbReference>
<dbReference type="EMBL" id="SNWQ01000033">
    <property type="protein sequence ID" value="TDO33217.1"/>
    <property type="molecule type" value="Genomic_DNA"/>
</dbReference>
<dbReference type="Proteomes" id="UP000295388">
    <property type="component" value="Unassembled WGS sequence"/>
</dbReference>